<sequence length="67" mass="7427">MQNSSIKAHYDRKAESKCMTSIVSRNQLLSSCSTSSDIGLHESRDSSEDEPTLTMAFNVDDSEDNIL</sequence>
<accession>A0A7R9M7H2</accession>
<gene>
    <name evidence="2" type="ORF">ONB1V03_LOCUS11645</name>
</gene>
<name>A0A7R9M7H2_9ACAR</name>
<organism evidence="2">
    <name type="scientific">Oppiella nova</name>
    <dbReference type="NCBI Taxonomy" id="334625"/>
    <lineage>
        <taxon>Eukaryota</taxon>
        <taxon>Metazoa</taxon>
        <taxon>Ecdysozoa</taxon>
        <taxon>Arthropoda</taxon>
        <taxon>Chelicerata</taxon>
        <taxon>Arachnida</taxon>
        <taxon>Acari</taxon>
        <taxon>Acariformes</taxon>
        <taxon>Sarcoptiformes</taxon>
        <taxon>Oribatida</taxon>
        <taxon>Brachypylina</taxon>
        <taxon>Oppioidea</taxon>
        <taxon>Oppiidae</taxon>
        <taxon>Oppiella</taxon>
    </lineage>
</organism>
<feature type="region of interest" description="Disordered" evidence="1">
    <location>
        <begin position="33"/>
        <end position="67"/>
    </location>
</feature>
<dbReference type="EMBL" id="OC923667">
    <property type="protein sequence ID" value="CAD7655000.1"/>
    <property type="molecule type" value="Genomic_DNA"/>
</dbReference>
<keyword evidence="3" id="KW-1185">Reference proteome</keyword>
<dbReference type="AlphaFoldDB" id="A0A7R9M7H2"/>
<dbReference type="EMBL" id="CAJPVJ010008842">
    <property type="protein sequence ID" value="CAG2172187.1"/>
    <property type="molecule type" value="Genomic_DNA"/>
</dbReference>
<protein>
    <submittedName>
        <fullName evidence="2">Uncharacterized protein</fullName>
    </submittedName>
</protein>
<dbReference type="Proteomes" id="UP000728032">
    <property type="component" value="Unassembled WGS sequence"/>
</dbReference>
<reference evidence="2" key="1">
    <citation type="submission" date="2020-11" db="EMBL/GenBank/DDBJ databases">
        <authorList>
            <person name="Tran Van P."/>
        </authorList>
    </citation>
    <scope>NUCLEOTIDE SEQUENCE</scope>
</reference>
<evidence type="ECO:0000313" key="3">
    <source>
        <dbReference type="Proteomes" id="UP000728032"/>
    </source>
</evidence>
<evidence type="ECO:0000256" key="1">
    <source>
        <dbReference type="SAM" id="MobiDB-lite"/>
    </source>
</evidence>
<evidence type="ECO:0000313" key="2">
    <source>
        <dbReference type="EMBL" id="CAD7655000.1"/>
    </source>
</evidence>
<proteinExistence type="predicted"/>